<gene>
    <name evidence="3" type="ORF">RBU60_08620</name>
</gene>
<sequence length="77" mass="9033">MSQITLEQRYEIAALRNAGNTLEYIGNLLGFHKGTISNELRRNRDGRSGEYKPKLAEKKCRQRHQNKPKRIHFIPEI</sequence>
<organism evidence="3 4">
    <name type="scientific">Mesonia profundi</name>
    <dbReference type="NCBI Taxonomy" id="3070998"/>
    <lineage>
        <taxon>Bacteria</taxon>
        <taxon>Pseudomonadati</taxon>
        <taxon>Bacteroidota</taxon>
        <taxon>Flavobacteriia</taxon>
        <taxon>Flavobacteriales</taxon>
        <taxon>Flavobacteriaceae</taxon>
        <taxon>Mesonia</taxon>
    </lineage>
</organism>
<feature type="non-terminal residue" evidence="3">
    <location>
        <position position="77"/>
    </location>
</feature>
<dbReference type="InterPro" id="IPR025246">
    <property type="entry name" value="IS30-like_HTH"/>
</dbReference>
<proteinExistence type="predicted"/>
<dbReference type="PANTHER" id="PTHR10948:SF23">
    <property type="entry name" value="TRANSPOSASE INSI FOR INSERTION SEQUENCE ELEMENT IS30A-RELATED"/>
    <property type="match status" value="1"/>
</dbReference>
<feature type="compositionally biased region" description="Basic residues" evidence="1">
    <location>
        <begin position="60"/>
        <end position="77"/>
    </location>
</feature>
<evidence type="ECO:0000259" key="2">
    <source>
        <dbReference type="Pfam" id="PF13936"/>
    </source>
</evidence>
<evidence type="ECO:0000313" key="4">
    <source>
        <dbReference type="Proteomes" id="UP001230915"/>
    </source>
</evidence>
<accession>A0ABU1A4K1</accession>
<feature type="compositionally biased region" description="Basic and acidic residues" evidence="1">
    <location>
        <begin position="40"/>
        <end position="59"/>
    </location>
</feature>
<comment type="caution">
    <text evidence="3">The sequence shown here is derived from an EMBL/GenBank/DDBJ whole genome shotgun (WGS) entry which is preliminary data.</text>
</comment>
<dbReference type="PANTHER" id="PTHR10948">
    <property type="entry name" value="TRANSPOSASE"/>
    <property type="match status" value="1"/>
</dbReference>
<dbReference type="RefSeq" id="WP_308864442.1">
    <property type="nucleotide sequence ID" value="NZ_JAVHUL010000020.1"/>
</dbReference>
<reference evidence="3 4" key="1">
    <citation type="submission" date="2023-08" db="EMBL/GenBank/DDBJ databases">
        <title>Mesonia sp. MT50, isolated from deep-sea sediment of the Mariana Trench.</title>
        <authorList>
            <person name="Fu H."/>
        </authorList>
    </citation>
    <scope>NUCLEOTIDE SEQUENCE [LARGE SCALE GENOMIC DNA]</scope>
    <source>
        <strain evidence="3 4">MT50</strain>
    </source>
</reference>
<evidence type="ECO:0000256" key="1">
    <source>
        <dbReference type="SAM" id="MobiDB-lite"/>
    </source>
</evidence>
<dbReference type="Pfam" id="PF13936">
    <property type="entry name" value="HTH_38"/>
    <property type="match status" value="1"/>
</dbReference>
<name>A0ABU1A4K1_9FLAO</name>
<keyword evidence="4" id="KW-1185">Reference proteome</keyword>
<dbReference type="EMBL" id="JAVHUL010000020">
    <property type="protein sequence ID" value="MDQ7917636.1"/>
    <property type="molecule type" value="Genomic_DNA"/>
</dbReference>
<dbReference type="Proteomes" id="UP001230915">
    <property type="component" value="Unassembled WGS sequence"/>
</dbReference>
<dbReference type="InterPro" id="IPR051917">
    <property type="entry name" value="Transposase-Integrase"/>
</dbReference>
<evidence type="ECO:0000313" key="3">
    <source>
        <dbReference type="EMBL" id="MDQ7917636.1"/>
    </source>
</evidence>
<feature type="region of interest" description="Disordered" evidence="1">
    <location>
        <begin position="40"/>
        <end position="77"/>
    </location>
</feature>
<protein>
    <submittedName>
        <fullName evidence="3">Helix-turn-helix domain-containing protein</fullName>
    </submittedName>
</protein>
<feature type="domain" description="Transposase IS30-like HTH" evidence="2">
    <location>
        <begin position="2"/>
        <end position="43"/>
    </location>
</feature>